<dbReference type="InterPro" id="IPR052380">
    <property type="entry name" value="Viral_DNA_packaging_terminase"/>
</dbReference>
<accession>A0A8S5R0P5</accession>
<dbReference type="EMBL" id="BK015788">
    <property type="protein sequence ID" value="DAE24920.1"/>
    <property type="molecule type" value="Genomic_DNA"/>
</dbReference>
<organism evidence="1">
    <name type="scientific">Siphoviridae sp. ctljn1</name>
    <dbReference type="NCBI Taxonomy" id="2826448"/>
    <lineage>
        <taxon>Viruses</taxon>
        <taxon>Duplodnaviria</taxon>
        <taxon>Heunggongvirae</taxon>
        <taxon>Uroviricota</taxon>
        <taxon>Caudoviricetes</taxon>
    </lineage>
</organism>
<dbReference type="InterPro" id="IPR027417">
    <property type="entry name" value="P-loop_NTPase"/>
</dbReference>
<dbReference type="InterPro" id="IPR006437">
    <property type="entry name" value="Phage_terminase_lsu"/>
</dbReference>
<dbReference type="Gene3D" id="3.40.50.300">
    <property type="entry name" value="P-loop containing nucleotide triphosphate hydrolases"/>
    <property type="match status" value="1"/>
</dbReference>
<dbReference type="NCBIfam" id="TIGR01547">
    <property type="entry name" value="phage_term_2"/>
    <property type="match status" value="1"/>
</dbReference>
<name>A0A8S5R0P5_9CAUD</name>
<sequence>MHKGIKATISVAEGAVRAGKTVDNVAMFAKMLELGVPDKIHLATGSTTANAKLNIGDCNGFGLEHIFRGRCKWGKYKDNDCLKIKVRNRQYVVIFAGGAKADSFKKIRGNSYGMWIATEINLHHKSMIQEAFNRQLASKTRRIFWDLNPSSPANFIYKEYIDRFENAYGDKYNYQHFTIRDNATISKERLAEIEAQYDKRSIWYQRDIEGKRCNAEGRIYDMFSEAQHVIPTGSVETEGDYYISSDYGIQNATVFLLWRKEKGTNRWIILNEYYYSGRDEHRQKTVSEHVEGLREILPFVEIDDEMVQVKPKQIILDPSATAMKVELRKQGFHVLDADNSVKEGIDDVSTLLRNNLIAVSDCCRHTIDEFGIYSWDEKASERGEDAPLKENDHAMDAIRYFVKTKHLVRKANRR</sequence>
<protein>
    <submittedName>
        <fullName evidence="1">Large terminase</fullName>
    </submittedName>
</protein>
<dbReference type="Gene3D" id="3.30.420.280">
    <property type="match status" value="1"/>
</dbReference>
<evidence type="ECO:0000313" key="1">
    <source>
        <dbReference type="EMBL" id="DAE24920.1"/>
    </source>
</evidence>
<dbReference type="Pfam" id="PF03237">
    <property type="entry name" value="Terminase_6N"/>
    <property type="match status" value="1"/>
</dbReference>
<dbReference type="PANTHER" id="PTHR39184:SF1">
    <property type="entry name" value="PBSX PHAGE TERMINASE LARGE SUBUNIT"/>
    <property type="match status" value="1"/>
</dbReference>
<reference evidence="1" key="1">
    <citation type="journal article" date="2021" name="Proc. Natl. Acad. Sci. U.S.A.">
        <title>A Catalog of Tens of Thousands of Viruses from Human Metagenomes Reveals Hidden Associations with Chronic Diseases.</title>
        <authorList>
            <person name="Tisza M.J."/>
            <person name="Buck C.B."/>
        </authorList>
    </citation>
    <scope>NUCLEOTIDE SEQUENCE</scope>
    <source>
        <strain evidence="1">Ctljn1</strain>
    </source>
</reference>
<proteinExistence type="predicted"/>
<dbReference type="PANTHER" id="PTHR39184">
    <property type="match status" value="1"/>
</dbReference>